<feature type="compositionally biased region" description="Low complexity" evidence="2">
    <location>
        <begin position="332"/>
        <end position="346"/>
    </location>
</feature>
<dbReference type="Gene3D" id="2.40.128.130">
    <property type="entry name" value="Autotransporter beta-domain"/>
    <property type="match status" value="1"/>
</dbReference>
<dbReference type="InterPro" id="IPR011050">
    <property type="entry name" value="Pectin_lyase_fold/virulence"/>
</dbReference>
<feature type="region of interest" description="Disordered" evidence="2">
    <location>
        <begin position="320"/>
        <end position="346"/>
    </location>
</feature>
<dbReference type="InterPro" id="IPR006315">
    <property type="entry name" value="OM_autotransptr_brl_dom"/>
</dbReference>
<name>A0A2Y9TZ69_9GAMM</name>
<dbReference type="Pfam" id="PF03797">
    <property type="entry name" value="Autotransporter"/>
    <property type="match status" value="1"/>
</dbReference>
<feature type="domain" description="Autotransporter" evidence="4">
    <location>
        <begin position="383"/>
        <end position="650"/>
    </location>
</feature>
<dbReference type="PANTHER" id="PTHR35037">
    <property type="entry name" value="C-TERMINAL REGION OF AIDA-LIKE PROTEIN"/>
    <property type="match status" value="1"/>
</dbReference>
<dbReference type="InterPro" id="IPR005546">
    <property type="entry name" value="Autotransporte_beta"/>
</dbReference>
<dbReference type="PROSITE" id="PS51208">
    <property type="entry name" value="AUTOTRANSPORTER"/>
    <property type="match status" value="1"/>
</dbReference>
<dbReference type="InterPro" id="IPR004899">
    <property type="entry name" value="Pertactin_central"/>
</dbReference>
<dbReference type="SUPFAM" id="SSF103515">
    <property type="entry name" value="Autotransporter"/>
    <property type="match status" value="1"/>
</dbReference>
<organism evidence="5 6">
    <name type="scientific">Limnobaculum parvum</name>
    <dbReference type="NCBI Taxonomy" id="2172103"/>
    <lineage>
        <taxon>Bacteria</taxon>
        <taxon>Pseudomonadati</taxon>
        <taxon>Pseudomonadota</taxon>
        <taxon>Gammaproteobacteria</taxon>
        <taxon>Enterobacterales</taxon>
        <taxon>Budviciaceae</taxon>
        <taxon>Limnobaculum</taxon>
    </lineage>
</organism>
<reference evidence="5 6" key="1">
    <citation type="journal article" date="2019" name="Int. J. Syst. Evol. Microbiol.">
        <title>Limnobaculum parvum gen. nov., sp. nov., isolated from a freshwater lake.</title>
        <authorList>
            <person name="Baek C."/>
            <person name="Shin S.K."/>
            <person name="Yi H."/>
        </authorList>
    </citation>
    <scope>NUCLEOTIDE SEQUENCE [LARGE SCALE GENOMIC DNA]</scope>
    <source>
        <strain evidence="5 6">HYN0051</strain>
    </source>
</reference>
<dbReference type="SUPFAM" id="SSF51126">
    <property type="entry name" value="Pectin lyase-like"/>
    <property type="match status" value="1"/>
</dbReference>
<evidence type="ECO:0000259" key="4">
    <source>
        <dbReference type="PROSITE" id="PS51208"/>
    </source>
</evidence>
<dbReference type="InterPro" id="IPR012332">
    <property type="entry name" value="Autotransporter_pectin_lyase_C"/>
</dbReference>
<dbReference type="NCBIfam" id="TIGR01414">
    <property type="entry name" value="autotrans_barl"/>
    <property type="match status" value="1"/>
</dbReference>
<dbReference type="PRINTS" id="PR01484">
    <property type="entry name" value="PRTACTNFAMLY"/>
</dbReference>
<feature type="chain" id="PRO_5015872345" evidence="3">
    <location>
        <begin position="24"/>
        <end position="650"/>
    </location>
</feature>
<evidence type="ECO:0000256" key="3">
    <source>
        <dbReference type="SAM" id="SignalP"/>
    </source>
</evidence>
<dbReference type="InterPro" id="IPR003991">
    <property type="entry name" value="Pertactin_virulence_factor"/>
</dbReference>
<evidence type="ECO:0000313" key="5">
    <source>
        <dbReference type="EMBL" id="AWH89043.1"/>
    </source>
</evidence>
<sequence>MEKTLLACTISALLLGFSTNTLAFTEGVYGITVSNEFIVASPPLPNGYIRSAQMVSQGGIINNNTVSDRGYIYIQDGVANGTTVNQGGSLMLNANYGALIRDTQVNAGGNLDFSENTRSVGYLNVAQGGFVYITNTVQTVNITTNEPSPQTDVIVENLNLAGLLRIAYSFDGEYKKSDMAPAPSILGEKQITRINNLNLDGGHVDLFPYPAGGQFNHLEIQNLSGHGNFEMITQLANNAGDFINVSGTATGQFGLKVTDSGKEPSSYADLTLIHTNQGDAAFSLINSGGTVDLGVYQYKLYSARSGESTDWYLHTSPVKPTDNASAEDVSLPPASSGASTSNSGNRTLSNSAKGVLNMAAAPSYILSAELSTLRQRQGDLTLDKEGSAGVWARYTNDNSRISDHHNVGFKNNLSGLEIGGDKQLDLSQGKLLIGLFTSYSNTGVKFDQSGNGEVRSYGGGAYLTYLDNSGLYIDTVVKGNHLSNDIQTQSNSGYTANGSYSQNAITASIESGYNIPLWQTYSAEPYAKVQYSRIEGADYKLSHGMYANIDDTDSVQGEIGTLLSTTFTPNDMAVKPYIKLAVAREFIKSNNVSINTIDFNNDFSGNIGKYGFGVDAAVSNHASIYTEVDYQNGNKVETPVRVDAGFRIRF</sequence>
<dbReference type="OrthoDB" id="6477647at2"/>
<dbReference type="RefSeq" id="WP_108901099.1">
    <property type="nucleotide sequence ID" value="NZ_CP029185.2"/>
</dbReference>
<accession>A0A2Y9TZ69</accession>
<dbReference type="AlphaFoldDB" id="A0A2Y9TZ69"/>
<dbReference type="SMART" id="SM00869">
    <property type="entry name" value="Autotransporter"/>
    <property type="match status" value="1"/>
</dbReference>
<proteinExistence type="predicted"/>
<keyword evidence="6" id="KW-1185">Reference proteome</keyword>
<dbReference type="EMBL" id="CP029185">
    <property type="protein sequence ID" value="AWH89043.1"/>
    <property type="molecule type" value="Genomic_DNA"/>
</dbReference>
<dbReference type="GO" id="GO:0019867">
    <property type="term" value="C:outer membrane"/>
    <property type="evidence" value="ECO:0007669"/>
    <property type="project" value="InterPro"/>
</dbReference>
<dbReference type="Proteomes" id="UP000244908">
    <property type="component" value="Chromosome"/>
</dbReference>
<evidence type="ECO:0000256" key="2">
    <source>
        <dbReference type="SAM" id="MobiDB-lite"/>
    </source>
</evidence>
<dbReference type="KEGG" id="lpv:HYN51_11025"/>
<dbReference type="CDD" id="cd01343">
    <property type="entry name" value="PL1_Passenger_AT"/>
    <property type="match status" value="1"/>
</dbReference>
<dbReference type="Pfam" id="PF03212">
    <property type="entry name" value="Pertactin"/>
    <property type="match status" value="1"/>
</dbReference>
<feature type="signal peptide" evidence="3">
    <location>
        <begin position="1"/>
        <end position="23"/>
    </location>
</feature>
<gene>
    <name evidence="5" type="ORF">HYN51_11025</name>
</gene>
<dbReference type="PANTHER" id="PTHR35037:SF7">
    <property type="entry name" value="AUTOTRANSPORTER"/>
    <property type="match status" value="1"/>
</dbReference>
<dbReference type="Gene3D" id="2.160.20.20">
    <property type="match status" value="1"/>
</dbReference>
<keyword evidence="1 3" id="KW-0732">Signal</keyword>
<dbReference type="InterPro" id="IPR036709">
    <property type="entry name" value="Autotransporte_beta_dom_sf"/>
</dbReference>
<dbReference type="InterPro" id="IPR051551">
    <property type="entry name" value="Autotransporter_adhesion"/>
</dbReference>
<evidence type="ECO:0000256" key="1">
    <source>
        <dbReference type="ARBA" id="ARBA00022729"/>
    </source>
</evidence>
<evidence type="ECO:0000313" key="6">
    <source>
        <dbReference type="Proteomes" id="UP000244908"/>
    </source>
</evidence>
<protein>
    <submittedName>
        <fullName evidence="5">Autotransporter outer membrane beta-barrel domain-containing protein</fullName>
    </submittedName>
</protein>